<keyword evidence="4" id="KW-0378">Hydrolase</keyword>
<dbReference type="NCBIfam" id="TIGR00756">
    <property type="entry name" value="PPR"/>
    <property type="match status" value="1"/>
</dbReference>
<dbReference type="Proteomes" id="UP000251960">
    <property type="component" value="Chromosome 8"/>
</dbReference>
<evidence type="ECO:0000256" key="4">
    <source>
        <dbReference type="ARBA" id="ARBA00022801"/>
    </source>
</evidence>
<keyword evidence="5" id="KW-0256">Endoplasmic reticulum</keyword>
<dbReference type="GO" id="GO:0005789">
    <property type="term" value="C:endoplasmic reticulum membrane"/>
    <property type="evidence" value="ECO:0007669"/>
    <property type="project" value="UniProtKB-SubCell"/>
</dbReference>
<dbReference type="InterPro" id="IPR036612">
    <property type="entry name" value="KH_dom_type_1_sf"/>
</dbReference>
<feature type="compositionally biased region" description="Basic and acidic residues" evidence="11">
    <location>
        <begin position="228"/>
        <end position="245"/>
    </location>
</feature>
<comment type="subcellular location">
    <subcellularLocation>
        <location evidence="1">Endoplasmic reticulum membrane</location>
        <topology evidence="1">Multi-pass membrane protein</topology>
    </subcellularLocation>
</comment>
<dbReference type="InterPro" id="IPR004087">
    <property type="entry name" value="KH_dom"/>
</dbReference>
<evidence type="ECO:0000259" key="13">
    <source>
        <dbReference type="PROSITE" id="PS50179"/>
    </source>
</evidence>
<dbReference type="SMART" id="SM00322">
    <property type="entry name" value="KH"/>
    <property type="match status" value="1"/>
</dbReference>
<dbReference type="GO" id="GO:0035091">
    <property type="term" value="F:phosphatidylinositol binding"/>
    <property type="evidence" value="ECO:0007669"/>
    <property type="project" value="InterPro"/>
</dbReference>
<dbReference type="PANTHER" id="PTHR14969">
    <property type="entry name" value="SPHINGOSINE-1-PHOSPHATE PHOSPHOHYDROLASE"/>
    <property type="match status" value="1"/>
</dbReference>
<gene>
    <name evidence="14" type="primary">LPPD_4</name>
    <name evidence="14" type="ORF">Zm00014a_012759</name>
</gene>
<name>A0A3L6DMA9_MAIZE</name>
<dbReference type="InterPro" id="IPR004088">
    <property type="entry name" value="KH_dom_type_1"/>
</dbReference>
<dbReference type="GO" id="GO:0016787">
    <property type="term" value="F:hydrolase activity"/>
    <property type="evidence" value="ECO:0007669"/>
    <property type="project" value="UniProtKB-KW"/>
</dbReference>
<dbReference type="GO" id="GO:0003723">
    <property type="term" value="F:RNA binding"/>
    <property type="evidence" value="ECO:0007669"/>
    <property type="project" value="UniProtKB-UniRule"/>
</dbReference>
<dbReference type="InterPro" id="IPR057027">
    <property type="entry name" value="TPR_mt"/>
</dbReference>
<evidence type="ECO:0000256" key="3">
    <source>
        <dbReference type="ARBA" id="ARBA00022737"/>
    </source>
</evidence>
<proteinExistence type="predicted"/>
<dbReference type="InterPro" id="IPR011990">
    <property type="entry name" value="TPR-like_helical_dom_sf"/>
</dbReference>
<dbReference type="PROSITE" id="PS50084">
    <property type="entry name" value="KH_TYPE_1"/>
    <property type="match status" value="2"/>
</dbReference>
<dbReference type="SUPFAM" id="SSF48464">
    <property type="entry name" value="ENTH/VHS domain"/>
    <property type="match status" value="1"/>
</dbReference>
<feature type="region of interest" description="Disordered" evidence="11">
    <location>
        <begin position="1"/>
        <end position="33"/>
    </location>
</feature>
<evidence type="ECO:0000256" key="8">
    <source>
        <dbReference type="ARBA" id="ARBA00023136"/>
    </source>
</evidence>
<evidence type="ECO:0000256" key="12">
    <source>
        <dbReference type="SAM" id="Phobius"/>
    </source>
</evidence>
<dbReference type="Pfam" id="PF00013">
    <property type="entry name" value="KH_1"/>
    <property type="match status" value="2"/>
</dbReference>
<evidence type="ECO:0000256" key="6">
    <source>
        <dbReference type="ARBA" id="ARBA00022946"/>
    </source>
</evidence>
<comment type="caution">
    <text evidence="14">The sequence shown here is derived from an EMBL/GenBank/DDBJ whole genome shotgun (WGS) entry which is preliminary data.</text>
</comment>
<dbReference type="PANTHER" id="PTHR14969:SF28">
    <property type="entry name" value="DIHYDROSPHINGOSINE 1-PHOSPHATE PHOSPHATASE LCB3-RELATED"/>
    <property type="match status" value="1"/>
</dbReference>
<dbReference type="PROSITE" id="PS51375">
    <property type="entry name" value="PPR"/>
    <property type="match status" value="1"/>
</dbReference>
<keyword evidence="8 12" id="KW-0472">Membrane</keyword>
<dbReference type="SUPFAM" id="SSF54791">
    <property type="entry name" value="Eukaryotic type KH-domain (KH-domain type I)"/>
    <property type="match status" value="2"/>
</dbReference>
<evidence type="ECO:0000256" key="1">
    <source>
        <dbReference type="ARBA" id="ARBA00004477"/>
    </source>
</evidence>
<keyword evidence="9" id="KW-0694">RNA-binding</keyword>
<dbReference type="AlphaFoldDB" id="A0A3L6DMA9"/>
<evidence type="ECO:0000256" key="5">
    <source>
        <dbReference type="ARBA" id="ARBA00022824"/>
    </source>
</evidence>
<keyword evidence="3" id="KW-0677">Repeat</keyword>
<feature type="domain" description="VHS" evidence="13">
    <location>
        <begin position="396"/>
        <end position="449"/>
    </location>
</feature>
<dbReference type="Gene3D" id="1.25.40.90">
    <property type="match status" value="1"/>
</dbReference>
<feature type="compositionally biased region" description="Basic and acidic residues" evidence="11">
    <location>
        <begin position="11"/>
        <end position="22"/>
    </location>
</feature>
<sequence length="863" mass="96720">MRQQTGKRPSQHREYEREERKDQHKRSFPRVQESSNNDGLVLYRILCPNSLIGSVIGKHGNVINAIRHQTSAKVKVVDPYPGADKRVTLTLHKNHKDSDKKSTEEANILVPASQASNVIGKSGVVIKHLRSTSRAFIKVSPKDPSDPTHSCAMSFDLFRVWGIWDLGFKEVLRVWDVLLFEGNRVMLFRTALAPMELYACMGYQAVGEARLQELRNKHRPSVISSMEQRAKEDQSNDLTDGDKNQEANCSNVDDMYHGLTINSDSEIDSLPDPKDQAAALAALAGWVWAASFYDLTHRARALVQPWVTRQVHAETPAILRFQKLEHKMLDNFFSVLSCVVSVPFYTGFLPLLFWSGHDRLAGQMTLLMAFYDYLGNSVKDMVSAPRPCSLPIRRVTATEDEKENAMEYGLPSSHALNTVCLTGQSKDVVKALKKRIGHKNPKVQLLALTEDGWTTRPHPCKRVAPYREALLLAEKHQNLETDSDRSAAVVADAPPQQEMVAANRTGQPQLVVDEHKTILEEVPREENGTLSAANYAGNGSINDDDATLYQGGDVLPNRTTSIFENDLASTGKAMQQLLRVLGFQIGTTRTVEQDWCKLLFVNYLRERRKNLITGGAEAVKKALFGVSTIIYKHPSKENIHLETSIPDPTPSIIIPSELPVYPASNFYSAPGAAIPSVHPSLKSEHGVSRLHFLEKRDEETLPRRLIKLSQNNKVRSATELFDSMRASGLQPSAHACNSLLPCYVRRSPLANAMRIFEFMKAKGMATGHTYTMILKAVASNQGYVSALEMFNKIEEEEESKKIIDVIVYNTMIYVCGRAKEWMLVERLWRRLEQHSLNGTLLTYDLLVSIFVQCGQSELAIAAY</sequence>
<dbReference type="InterPro" id="IPR008942">
    <property type="entry name" value="ENTH_VHS"/>
</dbReference>
<dbReference type="Gene3D" id="1.25.40.10">
    <property type="entry name" value="Tetratricopeptide repeat domain"/>
    <property type="match status" value="2"/>
</dbReference>
<evidence type="ECO:0000256" key="7">
    <source>
        <dbReference type="ARBA" id="ARBA00022989"/>
    </source>
</evidence>
<protein>
    <submittedName>
        <fullName evidence="14">Lipid phosphate phosphatase delta</fullName>
    </submittedName>
</protein>
<feature type="repeat" description="PPR" evidence="10">
    <location>
        <begin position="732"/>
        <end position="766"/>
    </location>
</feature>
<evidence type="ECO:0000256" key="10">
    <source>
        <dbReference type="PROSITE-ProRule" id="PRU00708"/>
    </source>
</evidence>
<organism evidence="14">
    <name type="scientific">Zea mays</name>
    <name type="common">Maize</name>
    <dbReference type="NCBI Taxonomy" id="4577"/>
    <lineage>
        <taxon>Eukaryota</taxon>
        <taxon>Viridiplantae</taxon>
        <taxon>Streptophyta</taxon>
        <taxon>Embryophyta</taxon>
        <taxon>Tracheophyta</taxon>
        <taxon>Spermatophyta</taxon>
        <taxon>Magnoliopsida</taxon>
        <taxon>Liliopsida</taxon>
        <taxon>Poales</taxon>
        <taxon>Poaceae</taxon>
        <taxon>PACMAD clade</taxon>
        <taxon>Panicoideae</taxon>
        <taxon>Andropogonodae</taxon>
        <taxon>Andropogoneae</taxon>
        <taxon>Tripsacinae</taxon>
        <taxon>Zea</taxon>
    </lineage>
</organism>
<reference evidence="14" key="1">
    <citation type="journal article" date="2018" name="Nat. Genet.">
        <title>Extensive intraspecific gene order and gene structural variations between Mo17 and other maize genomes.</title>
        <authorList>
            <person name="Sun S."/>
            <person name="Zhou Y."/>
            <person name="Chen J."/>
            <person name="Shi J."/>
            <person name="Zhao H."/>
            <person name="Zhao H."/>
            <person name="Song W."/>
            <person name="Zhang M."/>
            <person name="Cui Y."/>
            <person name="Dong X."/>
            <person name="Liu H."/>
            <person name="Ma X."/>
            <person name="Jiao Y."/>
            <person name="Wang B."/>
            <person name="Wei X."/>
            <person name="Stein J.C."/>
            <person name="Glaubitz J.C."/>
            <person name="Lu F."/>
            <person name="Yu G."/>
            <person name="Liang C."/>
            <person name="Fengler K."/>
            <person name="Li B."/>
            <person name="Rafalski A."/>
            <person name="Schnable P.S."/>
            <person name="Ware D.H."/>
            <person name="Buckler E.S."/>
            <person name="Lai J."/>
        </authorList>
    </citation>
    <scope>NUCLEOTIDE SEQUENCE [LARGE SCALE GENOMIC DNA]</scope>
    <source>
        <tissue evidence="14">Seedling</tissue>
    </source>
</reference>
<evidence type="ECO:0000256" key="2">
    <source>
        <dbReference type="ARBA" id="ARBA00022692"/>
    </source>
</evidence>
<dbReference type="Pfam" id="PF23276">
    <property type="entry name" value="TPR_24"/>
    <property type="match status" value="1"/>
</dbReference>
<dbReference type="InterPro" id="IPR002885">
    <property type="entry name" value="PPR_rpt"/>
</dbReference>
<evidence type="ECO:0000256" key="9">
    <source>
        <dbReference type="PROSITE-ProRule" id="PRU00117"/>
    </source>
</evidence>
<keyword evidence="6" id="KW-0809">Transit peptide</keyword>
<feature type="region of interest" description="Disordered" evidence="11">
    <location>
        <begin position="222"/>
        <end position="245"/>
    </location>
</feature>
<dbReference type="EMBL" id="NCVQ01000009">
    <property type="protein sequence ID" value="PWZ09699.1"/>
    <property type="molecule type" value="Genomic_DNA"/>
</dbReference>
<feature type="transmembrane region" description="Helical" evidence="12">
    <location>
        <begin position="332"/>
        <end position="354"/>
    </location>
</feature>
<dbReference type="PROSITE" id="PS50179">
    <property type="entry name" value="VHS"/>
    <property type="match status" value="1"/>
</dbReference>
<accession>A0A3L6DMA9</accession>
<keyword evidence="2 12" id="KW-0812">Transmembrane</keyword>
<evidence type="ECO:0000313" key="14">
    <source>
        <dbReference type="EMBL" id="PWZ09699.1"/>
    </source>
</evidence>
<keyword evidence="7 12" id="KW-1133">Transmembrane helix</keyword>
<dbReference type="InterPro" id="IPR002014">
    <property type="entry name" value="VHS_dom"/>
</dbReference>
<dbReference type="Gene3D" id="3.30.1370.10">
    <property type="entry name" value="K Homology domain, type 1"/>
    <property type="match status" value="2"/>
</dbReference>
<evidence type="ECO:0000256" key="11">
    <source>
        <dbReference type="SAM" id="MobiDB-lite"/>
    </source>
</evidence>
<dbReference type="ExpressionAtlas" id="A0A3L6DMA9">
    <property type="expression patterns" value="baseline and differential"/>
</dbReference>
<dbReference type="GO" id="GO:0043130">
    <property type="term" value="F:ubiquitin binding"/>
    <property type="evidence" value="ECO:0007669"/>
    <property type="project" value="InterPro"/>
</dbReference>